<name>A0A967B8N6_9PROT</name>
<dbReference type="RefSeq" id="WP_166317839.1">
    <property type="nucleotide sequence ID" value="NZ_WOTH01000038.1"/>
</dbReference>
<feature type="domain" description="DUF927" evidence="2">
    <location>
        <begin position="55"/>
        <end position="340"/>
    </location>
</feature>
<feature type="region of interest" description="Disordered" evidence="1">
    <location>
        <begin position="1"/>
        <end position="54"/>
    </location>
</feature>
<dbReference type="Proteomes" id="UP000597459">
    <property type="component" value="Unassembled WGS sequence"/>
</dbReference>
<protein>
    <submittedName>
        <fullName evidence="3">DUF927 domain-containing protein</fullName>
    </submittedName>
</protein>
<evidence type="ECO:0000259" key="2">
    <source>
        <dbReference type="Pfam" id="PF06048"/>
    </source>
</evidence>
<reference evidence="3" key="1">
    <citation type="submission" date="2019-11" db="EMBL/GenBank/DDBJ databases">
        <title>Description of new Acetobacter species.</title>
        <authorList>
            <person name="Cleenwerck I."/>
            <person name="Sombolestani A.S."/>
        </authorList>
    </citation>
    <scope>NUCLEOTIDE SEQUENCE</scope>
    <source>
        <strain evidence="3">LMG 1626</strain>
    </source>
</reference>
<dbReference type="EMBL" id="WOTH01000038">
    <property type="protein sequence ID" value="NHO54928.1"/>
    <property type="molecule type" value="Genomic_DNA"/>
</dbReference>
<dbReference type="InterPro" id="IPR009270">
    <property type="entry name" value="DUF927"/>
</dbReference>
<accession>A0A967B8N6</accession>
<evidence type="ECO:0000313" key="4">
    <source>
        <dbReference type="Proteomes" id="UP000597459"/>
    </source>
</evidence>
<sequence length="647" mass="70175">MSSGKNMTDKKSTKGRKGVRAGIESAEVVTFPGAAENQSPEAEGSRPPPGVSRRFRMDASGLWRKNGDDKPDTFVCGPIECLAETRDAEGNGWGLLFGWTDRDGVRHEEAFARAMFSGDCGELRSRLANGGLTLASGPAAKNAFSEWMAMISSSERARSVARIGWHEFRNGSVYVLPTEAFGRSDERVVLQQESPEPDLFGVSGTAEEWRHKIGVVCRGNSRLVLAASAAFASCLLTILGEDGGGFSLVGASRLGKSTALRVAASVVGGTPQAGAEGYVRSWRATGNALESVALASCDSLLCLDELGQLDPREAGDTAYMLANGSGKARANRTGGARAVSRWKVLFLSTGERTLADLNREGGRATKAGQEVRFVDVPADGGAGHGLFEQLHHADEPGELAEYLREQTGHLYGTPFRLFLRLLTDRIAKEGSVSVREALRSRVVELTTLYLQNWPQASGQVRSVARRFAIVALGGELATGFGLTAWDDDTARELVRLCFNDWLQMRGTTGRREDEQAIEQLRDFIAKNGEGRFERWVDRKGAEIPQSESDAEPPGERFRTQMRAGWKRWEKLDDGKMGWTFFLTADGMNEALNGLNARDAKRVLVDRGFLVPGPDKKMAGVISPPGLKKVRAYQIRPTILGSDAGDGD</sequence>
<dbReference type="AlphaFoldDB" id="A0A967B8N6"/>
<gene>
    <name evidence="3" type="ORF">GOB87_13400</name>
</gene>
<evidence type="ECO:0000256" key="1">
    <source>
        <dbReference type="SAM" id="MobiDB-lite"/>
    </source>
</evidence>
<evidence type="ECO:0000313" key="3">
    <source>
        <dbReference type="EMBL" id="NHO54928.1"/>
    </source>
</evidence>
<keyword evidence="4" id="KW-1185">Reference proteome</keyword>
<organism evidence="3 4">
    <name type="scientific">Acetobacter estunensis</name>
    <dbReference type="NCBI Taxonomy" id="104097"/>
    <lineage>
        <taxon>Bacteria</taxon>
        <taxon>Pseudomonadati</taxon>
        <taxon>Pseudomonadota</taxon>
        <taxon>Alphaproteobacteria</taxon>
        <taxon>Acetobacterales</taxon>
        <taxon>Acetobacteraceae</taxon>
        <taxon>Acetobacter</taxon>
    </lineage>
</organism>
<comment type="caution">
    <text evidence="3">The sequence shown here is derived from an EMBL/GenBank/DDBJ whole genome shotgun (WGS) entry which is preliminary data.</text>
</comment>
<proteinExistence type="predicted"/>
<dbReference type="Pfam" id="PF06048">
    <property type="entry name" value="DUF927"/>
    <property type="match status" value="1"/>
</dbReference>